<reference evidence="1" key="1">
    <citation type="submission" date="2013-04" db="EMBL/GenBank/DDBJ databases">
        <title>The genome sequencing project of 58 acetic acid bacteria.</title>
        <authorList>
            <person name="Okamoto-Kainuma A."/>
            <person name="Ishikawa M."/>
            <person name="Umino S."/>
            <person name="Koizumi Y."/>
            <person name="Shiwa Y."/>
            <person name="Yoshikawa H."/>
            <person name="Matsutani M."/>
            <person name="Matsushita K."/>
        </authorList>
    </citation>
    <scope>NUCLEOTIDE SEQUENCE</scope>
    <source>
        <strain evidence="1">NBRC 106556</strain>
    </source>
</reference>
<accession>A0ABQ0QHA2</accession>
<sequence length="139" mass="14834">MSVSVMRLRLGVLGGAILFLMTPVIGAHIRSVPPSQQKAINMFVSPHINGDFAEQSGHYMKSSVSSVYAAHGPTLHYTAIGQGVQMWKAMTRDRTEDHSFPDGTPMLHDPMTGTAIGQFGAAYFMSGPMGTDGIASHGN</sequence>
<proteinExistence type="predicted"/>
<name>A0ABQ0QHA2_9PROT</name>
<gene>
    <name evidence="1" type="ORF">AA106556_0549</name>
</gene>
<protein>
    <submittedName>
        <fullName evidence="1">Uncharacterized protein</fullName>
    </submittedName>
</protein>
<dbReference type="Proteomes" id="UP001062443">
    <property type="component" value="Unassembled WGS sequence"/>
</dbReference>
<dbReference type="RefSeq" id="WP_068169007.1">
    <property type="nucleotide sequence ID" value="NZ_BAQB01000005.1"/>
</dbReference>
<organism evidence="1 2">
    <name type="scientific">Neokomagataea tanensis NBRC 106556</name>
    <dbReference type="NCBI Taxonomy" id="1223519"/>
    <lineage>
        <taxon>Bacteria</taxon>
        <taxon>Pseudomonadati</taxon>
        <taxon>Pseudomonadota</taxon>
        <taxon>Alphaproteobacteria</taxon>
        <taxon>Acetobacterales</taxon>
        <taxon>Acetobacteraceae</taxon>
        <taxon>Neokomagataea</taxon>
    </lineage>
</organism>
<dbReference type="EMBL" id="BAQB01000005">
    <property type="protein sequence ID" value="GBR44812.1"/>
    <property type="molecule type" value="Genomic_DNA"/>
</dbReference>
<comment type="caution">
    <text evidence="1">The sequence shown here is derived from an EMBL/GenBank/DDBJ whole genome shotgun (WGS) entry which is preliminary data.</text>
</comment>
<evidence type="ECO:0000313" key="1">
    <source>
        <dbReference type="EMBL" id="GBR44812.1"/>
    </source>
</evidence>
<keyword evidence="2" id="KW-1185">Reference proteome</keyword>
<evidence type="ECO:0000313" key="2">
    <source>
        <dbReference type="Proteomes" id="UP001062443"/>
    </source>
</evidence>